<name>A0ABW5THX6_9ENTE</name>
<evidence type="ECO:0000313" key="3">
    <source>
        <dbReference type="Proteomes" id="UP001597427"/>
    </source>
</evidence>
<keyword evidence="1" id="KW-0472">Membrane</keyword>
<evidence type="ECO:0000256" key="1">
    <source>
        <dbReference type="SAM" id="Phobius"/>
    </source>
</evidence>
<gene>
    <name evidence="2" type="ORF">ACFSR0_03710</name>
</gene>
<keyword evidence="1" id="KW-0812">Transmembrane</keyword>
<accession>A0ABW5THX6</accession>
<reference evidence="3" key="1">
    <citation type="journal article" date="2019" name="Int. J. Syst. Evol. Microbiol.">
        <title>The Global Catalogue of Microorganisms (GCM) 10K type strain sequencing project: providing services to taxonomists for standard genome sequencing and annotation.</title>
        <authorList>
            <consortium name="The Broad Institute Genomics Platform"/>
            <consortium name="The Broad Institute Genome Sequencing Center for Infectious Disease"/>
            <person name="Wu L."/>
            <person name="Ma J."/>
        </authorList>
    </citation>
    <scope>NUCLEOTIDE SEQUENCE [LARGE SCALE GENOMIC DNA]</scope>
    <source>
        <strain evidence="3">TISTR 932</strain>
    </source>
</reference>
<dbReference type="EMBL" id="JBHUMO010000024">
    <property type="protein sequence ID" value="MFD2728537.1"/>
    <property type="molecule type" value="Genomic_DNA"/>
</dbReference>
<dbReference type="Proteomes" id="UP001597427">
    <property type="component" value="Unassembled WGS sequence"/>
</dbReference>
<proteinExistence type="predicted"/>
<feature type="transmembrane region" description="Helical" evidence="1">
    <location>
        <begin position="16"/>
        <end position="38"/>
    </location>
</feature>
<comment type="caution">
    <text evidence="2">The sequence shown here is derived from an EMBL/GenBank/DDBJ whole genome shotgun (WGS) entry which is preliminary data.</text>
</comment>
<dbReference type="RefSeq" id="WP_379980040.1">
    <property type="nucleotide sequence ID" value="NZ_JBHUMO010000024.1"/>
</dbReference>
<keyword evidence="1" id="KW-1133">Transmembrane helix</keyword>
<protein>
    <submittedName>
        <fullName evidence="2">Uncharacterized protein</fullName>
    </submittedName>
</protein>
<evidence type="ECO:0000313" key="2">
    <source>
        <dbReference type="EMBL" id="MFD2728537.1"/>
    </source>
</evidence>
<sequence>MDNYQVQQTTLHDFLVISYASVLMMIDFSVTQTVYVAIDFTNLSTYRFPFYQLIQLELRPLNGVEVSEYDDSQAYDLVISPKAPPKNYQANQWYMLSEFVSTYDLQAIKQLIEQIRHHKN</sequence>
<keyword evidence="3" id="KW-1185">Reference proteome</keyword>
<organism evidence="2 3">
    <name type="scientific">Enterococcus camelliae</name>
    <dbReference type="NCBI Taxonomy" id="453959"/>
    <lineage>
        <taxon>Bacteria</taxon>
        <taxon>Bacillati</taxon>
        <taxon>Bacillota</taxon>
        <taxon>Bacilli</taxon>
        <taxon>Lactobacillales</taxon>
        <taxon>Enterococcaceae</taxon>
        <taxon>Enterococcus</taxon>
    </lineage>
</organism>